<dbReference type="EMBL" id="PKPP01003728">
    <property type="protein sequence ID" value="PWA67974.1"/>
    <property type="molecule type" value="Genomic_DNA"/>
</dbReference>
<organism evidence="2 3">
    <name type="scientific">Artemisia annua</name>
    <name type="common">Sweet wormwood</name>
    <dbReference type="NCBI Taxonomy" id="35608"/>
    <lineage>
        <taxon>Eukaryota</taxon>
        <taxon>Viridiplantae</taxon>
        <taxon>Streptophyta</taxon>
        <taxon>Embryophyta</taxon>
        <taxon>Tracheophyta</taxon>
        <taxon>Spermatophyta</taxon>
        <taxon>Magnoliopsida</taxon>
        <taxon>eudicotyledons</taxon>
        <taxon>Gunneridae</taxon>
        <taxon>Pentapetalae</taxon>
        <taxon>asterids</taxon>
        <taxon>campanulids</taxon>
        <taxon>Asterales</taxon>
        <taxon>Asteraceae</taxon>
        <taxon>Asteroideae</taxon>
        <taxon>Anthemideae</taxon>
        <taxon>Artemisiinae</taxon>
        <taxon>Artemisia</taxon>
    </lineage>
</organism>
<dbReference type="PANTHER" id="PTHR33735:SF28">
    <property type="entry name" value="PLASTID LIPID-ASSOCIATED PROTEIN_FIBRILLIN CONSERVED DOMAIN-CONTAINING PROTEIN"/>
    <property type="match status" value="1"/>
</dbReference>
<protein>
    <submittedName>
        <fullName evidence="2">Uncharacterized protein</fullName>
    </submittedName>
</protein>
<dbReference type="OrthoDB" id="1927611at2759"/>
<keyword evidence="3" id="KW-1185">Reference proteome</keyword>
<reference evidence="2 3" key="1">
    <citation type="journal article" date="2018" name="Mol. Plant">
        <title>The genome of Artemisia annua provides insight into the evolution of Asteraceae family and artemisinin biosynthesis.</title>
        <authorList>
            <person name="Shen Q."/>
            <person name="Zhang L."/>
            <person name="Liao Z."/>
            <person name="Wang S."/>
            <person name="Yan T."/>
            <person name="Shi P."/>
            <person name="Liu M."/>
            <person name="Fu X."/>
            <person name="Pan Q."/>
            <person name="Wang Y."/>
            <person name="Lv Z."/>
            <person name="Lu X."/>
            <person name="Zhang F."/>
            <person name="Jiang W."/>
            <person name="Ma Y."/>
            <person name="Chen M."/>
            <person name="Hao X."/>
            <person name="Li L."/>
            <person name="Tang Y."/>
            <person name="Lv G."/>
            <person name="Zhou Y."/>
            <person name="Sun X."/>
            <person name="Brodelius P.E."/>
            <person name="Rose J.K.C."/>
            <person name="Tang K."/>
        </authorList>
    </citation>
    <scope>NUCLEOTIDE SEQUENCE [LARGE SCALE GENOMIC DNA]</scope>
    <source>
        <strain evidence="3">cv. Huhao1</strain>
        <tissue evidence="2">Leaf</tissue>
    </source>
</reference>
<dbReference type="PANTHER" id="PTHR33735">
    <property type="entry name" value="EXPRESSED PROTEIN"/>
    <property type="match status" value="1"/>
</dbReference>
<comment type="caution">
    <text evidence="2">The sequence shown here is derived from an EMBL/GenBank/DDBJ whole genome shotgun (WGS) entry which is preliminary data.</text>
</comment>
<evidence type="ECO:0000313" key="3">
    <source>
        <dbReference type="Proteomes" id="UP000245207"/>
    </source>
</evidence>
<dbReference type="Proteomes" id="UP000245207">
    <property type="component" value="Unassembled WGS sequence"/>
</dbReference>
<name>A0A2U1N3E8_ARTAN</name>
<accession>A0A2U1N3E8</accession>
<dbReference type="AlphaFoldDB" id="A0A2U1N3E8"/>
<dbReference type="STRING" id="35608.A0A2U1N3E8"/>
<proteinExistence type="predicted"/>
<feature type="region of interest" description="Disordered" evidence="1">
    <location>
        <begin position="208"/>
        <end position="230"/>
    </location>
</feature>
<evidence type="ECO:0000256" key="1">
    <source>
        <dbReference type="SAM" id="MobiDB-lite"/>
    </source>
</evidence>
<evidence type="ECO:0000313" key="2">
    <source>
        <dbReference type="EMBL" id="PWA67974.1"/>
    </source>
</evidence>
<sequence>MSLSVSRMIGASSISTLPSLTSTSYAFNQKSNALCVRNKDITLCNVHGFISKSLQYDPMLVISRRNFVVRSNITPPPGVPLPSGPPPSGSMRNWVVGIVLTFVLPFFTHKWGPLLLLKNKVDTAVNTVEYVVETIESVATKFDNVIDSITDDLPEDSKLRKSMVAFDELVEGVAKGAHIANDIIDKVEEVEDKLESMILNEAKEKDVSKEAVERDVIPSEVEGVTKPKTD</sequence>
<gene>
    <name evidence="2" type="ORF">CTI12_AA313330</name>
</gene>